<evidence type="ECO:0000313" key="2">
    <source>
        <dbReference type="EMBL" id="TDA39426.1"/>
    </source>
</evidence>
<evidence type="ECO:0000259" key="1">
    <source>
        <dbReference type="Pfam" id="PF13298"/>
    </source>
</evidence>
<dbReference type="Pfam" id="PF13298">
    <property type="entry name" value="LigD_N"/>
    <property type="match status" value="1"/>
</dbReference>
<dbReference type="AlphaFoldDB" id="A0A523BEQ0"/>
<evidence type="ECO:0000313" key="3">
    <source>
        <dbReference type="Proteomes" id="UP000315399"/>
    </source>
</evidence>
<gene>
    <name evidence="2" type="ORF">DSO08_02150</name>
</gene>
<dbReference type="EMBL" id="QNVH01000013">
    <property type="protein sequence ID" value="TDA39426.1"/>
    <property type="molecule type" value="Genomic_DNA"/>
</dbReference>
<dbReference type="Proteomes" id="UP000315399">
    <property type="component" value="Unassembled WGS sequence"/>
</dbReference>
<feature type="domain" description="DNA ligase D 3'-phosphoesterase" evidence="1">
    <location>
        <begin position="7"/>
        <end position="107"/>
    </location>
</feature>
<dbReference type="PANTHER" id="PTHR39465">
    <property type="entry name" value="DNA LIGASE D, 3'-PHOSPHOESTERASE DOMAIN"/>
    <property type="match status" value="1"/>
</dbReference>
<comment type="caution">
    <text evidence="2">The sequence shown here is derived from an EMBL/GenBank/DDBJ whole genome shotgun (WGS) entry which is preliminary data.</text>
</comment>
<name>A0A523BEQ0_9CREN</name>
<accession>A0A523BEQ0</accession>
<dbReference type="NCBIfam" id="TIGR02777">
    <property type="entry name" value="LigD_PE_dom"/>
    <property type="match status" value="1"/>
</dbReference>
<protein>
    <submittedName>
        <fullName evidence="2">3'-phosphoesterase</fullName>
    </submittedName>
</protein>
<sequence length="123" mass="14264">MPDFVVHEHRAKKLHWDLRLELDGVLASWAVPKEPPRERGVKRLAIRVEDHPIEYKDFEGEIPEGSYGAGTVRIWDRGVYSILKRSEDRLEISMDGNILKGRYVLLKFEKGGKDSWLFFKAGD</sequence>
<reference evidence="2 3" key="1">
    <citation type="journal article" date="2019" name="Nat. Microbiol.">
        <title>Expanding anaerobic alkane metabolism in the domain of Archaea.</title>
        <authorList>
            <person name="Wang Y."/>
            <person name="Wegener G."/>
            <person name="Hou J."/>
            <person name="Wang F."/>
            <person name="Xiao X."/>
        </authorList>
    </citation>
    <scope>NUCLEOTIDE SEQUENCE [LARGE SCALE GENOMIC DNA]</scope>
    <source>
        <strain evidence="2">WYZ-LMO10</strain>
    </source>
</reference>
<proteinExistence type="predicted"/>
<organism evidence="2 3">
    <name type="scientific">Thermoproteota archaeon</name>
    <dbReference type="NCBI Taxonomy" id="2056631"/>
    <lineage>
        <taxon>Archaea</taxon>
        <taxon>Thermoproteota</taxon>
    </lineage>
</organism>
<dbReference type="PANTHER" id="PTHR39465:SF1">
    <property type="entry name" value="DNA LIGASE D 3'-PHOSPHOESTERASE DOMAIN-CONTAINING PROTEIN"/>
    <property type="match status" value="1"/>
</dbReference>
<dbReference type="InterPro" id="IPR014144">
    <property type="entry name" value="LigD_PE_domain"/>
</dbReference>